<keyword evidence="1" id="KW-0472">Membrane</keyword>
<feature type="transmembrane region" description="Helical" evidence="1">
    <location>
        <begin position="465"/>
        <end position="487"/>
    </location>
</feature>
<accession>A0A2P6N7I1</accession>
<reference evidence="3 4" key="1">
    <citation type="journal article" date="2018" name="Genome Biol. Evol.">
        <title>Multiple Roots of Fruiting Body Formation in Amoebozoa.</title>
        <authorList>
            <person name="Hillmann F."/>
            <person name="Forbes G."/>
            <person name="Novohradska S."/>
            <person name="Ferling I."/>
            <person name="Riege K."/>
            <person name="Groth M."/>
            <person name="Westermann M."/>
            <person name="Marz M."/>
            <person name="Spaller T."/>
            <person name="Winckler T."/>
            <person name="Schaap P."/>
            <person name="Glockner G."/>
        </authorList>
    </citation>
    <scope>NUCLEOTIDE SEQUENCE [LARGE SCALE GENOMIC DNA]</scope>
    <source>
        <strain evidence="3 4">Jena</strain>
    </source>
</reference>
<dbReference type="PROSITE" id="PS50181">
    <property type="entry name" value="FBOX"/>
    <property type="match status" value="1"/>
</dbReference>
<feature type="domain" description="F-box" evidence="2">
    <location>
        <begin position="71"/>
        <end position="118"/>
    </location>
</feature>
<keyword evidence="4" id="KW-1185">Reference proteome</keyword>
<sequence length="555" mass="65399">MSLLHVIATPSWRRITANPEVLFRHMMHARAKRRYSICLAPIYRQCYFVWEIQKTLRPRWKSLGLALTMSGNLFESLPKPIQDYVLSFLLEKELCHLAQVSRGLRQRVHKTDRYWMYRINREHSMVRLTPNELSQEIEEAERKTEDEKIILWERNHVWRPLQNNIDQRRGAHRSLDIKCYLFLLLCLLLFSSFVACVHYNLRAMSNTVSHLSQENRGDLEDLMSLGSSSISDFTIDQMWMADLSSRFQQSILPRSIISALWFTLLTTILSYNYLEFRSGRFLRHIKLLSCDFALNIERSSIEPIILVTRGTRELRDVNLYVAKGLLLYLLFSLDYLLPIGGSDRSFIFSSNIFLLLGRSMLHAVCAELVSNLVVRWFAFCKSERSNLRGLESVYSSFFVSWIIHIHPFSEFLLLDTRLIIFVYLSIYYSTILVITAGHPLRVNVRTPAGVRRCISLSHRIEVIDLYLRGTLLCCILFLSIMIHHLIVYQFSPVDVLIRYHWILCPMWMWIVWSVVIATIYFFRTPWRSPSSDAFIQSGHQPNRLSLRFPYYMILW</sequence>
<feature type="transmembrane region" description="Helical" evidence="1">
    <location>
        <begin position="499"/>
        <end position="522"/>
    </location>
</feature>
<dbReference type="InterPro" id="IPR036047">
    <property type="entry name" value="F-box-like_dom_sf"/>
</dbReference>
<feature type="transmembrane region" description="Helical" evidence="1">
    <location>
        <begin position="179"/>
        <end position="201"/>
    </location>
</feature>
<dbReference type="InParanoid" id="A0A2P6N7I1"/>
<keyword evidence="1" id="KW-1133">Transmembrane helix</keyword>
<feature type="transmembrane region" description="Helical" evidence="1">
    <location>
        <begin position="359"/>
        <end position="378"/>
    </location>
</feature>
<evidence type="ECO:0000256" key="1">
    <source>
        <dbReference type="SAM" id="Phobius"/>
    </source>
</evidence>
<feature type="transmembrane region" description="Helical" evidence="1">
    <location>
        <begin position="420"/>
        <end position="444"/>
    </location>
</feature>
<protein>
    <recommendedName>
        <fullName evidence="2">F-box domain-containing protein</fullName>
    </recommendedName>
</protein>
<keyword evidence="1" id="KW-0812">Transmembrane</keyword>
<evidence type="ECO:0000313" key="4">
    <source>
        <dbReference type="Proteomes" id="UP000241769"/>
    </source>
</evidence>
<dbReference type="EMBL" id="MDYQ01000166">
    <property type="protein sequence ID" value="PRP79911.1"/>
    <property type="molecule type" value="Genomic_DNA"/>
</dbReference>
<evidence type="ECO:0000313" key="3">
    <source>
        <dbReference type="EMBL" id="PRP79911.1"/>
    </source>
</evidence>
<proteinExistence type="predicted"/>
<evidence type="ECO:0000259" key="2">
    <source>
        <dbReference type="PROSITE" id="PS50181"/>
    </source>
</evidence>
<feature type="transmembrane region" description="Helical" evidence="1">
    <location>
        <begin position="390"/>
        <end position="408"/>
    </location>
</feature>
<name>A0A2P6N7I1_9EUKA</name>
<dbReference type="Proteomes" id="UP000241769">
    <property type="component" value="Unassembled WGS sequence"/>
</dbReference>
<dbReference type="Gene3D" id="1.20.1280.50">
    <property type="match status" value="1"/>
</dbReference>
<dbReference type="SUPFAM" id="SSF81383">
    <property type="entry name" value="F-box domain"/>
    <property type="match status" value="1"/>
</dbReference>
<feature type="transmembrane region" description="Helical" evidence="1">
    <location>
        <begin position="251"/>
        <end position="274"/>
    </location>
</feature>
<dbReference type="InterPro" id="IPR001810">
    <property type="entry name" value="F-box_dom"/>
</dbReference>
<gene>
    <name evidence="3" type="ORF">PROFUN_12400</name>
</gene>
<organism evidence="3 4">
    <name type="scientific">Planoprotostelium fungivorum</name>
    <dbReference type="NCBI Taxonomy" id="1890364"/>
    <lineage>
        <taxon>Eukaryota</taxon>
        <taxon>Amoebozoa</taxon>
        <taxon>Evosea</taxon>
        <taxon>Variosea</taxon>
        <taxon>Cavosteliida</taxon>
        <taxon>Cavosteliaceae</taxon>
        <taxon>Planoprotostelium</taxon>
    </lineage>
</organism>
<dbReference type="AlphaFoldDB" id="A0A2P6N7I1"/>
<feature type="transmembrane region" description="Helical" evidence="1">
    <location>
        <begin position="319"/>
        <end position="339"/>
    </location>
</feature>
<comment type="caution">
    <text evidence="3">The sequence shown here is derived from an EMBL/GenBank/DDBJ whole genome shotgun (WGS) entry which is preliminary data.</text>
</comment>